<feature type="region of interest" description="Disordered" evidence="7">
    <location>
        <begin position="933"/>
        <end position="957"/>
    </location>
</feature>
<dbReference type="PROSITE" id="PS50294">
    <property type="entry name" value="WD_REPEATS_REGION"/>
    <property type="match status" value="7"/>
</dbReference>
<feature type="repeat" description="WD" evidence="5">
    <location>
        <begin position="1038"/>
        <end position="1079"/>
    </location>
</feature>
<dbReference type="CDD" id="cd14014">
    <property type="entry name" value="STKc_PknB_like"/>
    <property type="match status" value="1"/>
</dbReference>
<feature type="repeat" description="WD" evidence="5">
    <location>
        <begin position="912"/>
        <end position="953"/>
    </location>
</feature>
<dbReference type="PROSITE" id="PS50011">
    <property type="entry name" value="PROTEIN_KINASE_DOM"/>
    <property type="match status" value="1"/>
</dbReference>
<dbReference type="PROSITE" id="PS00678">
    <property type="entry name" value="WD_REPEATS_1"/>
    <property type="match status" value="2"/>
</dbReference>
<evidence type="ECO:0000256" key="4">
    <source>
        <dbReference type="ARBA" id="ARBA00022840"/>
    </source>
</evidence>
<dbReference type="InterPro" id="IPR017441">
    <property type="entry name" value="Protein_kinase_ATP_BS"/>
</dbReference>
<feature type="domain" description="Protein kinase" evidence="8">
    <location>
        <begin position="87"/>
        <end position="394"/>
    </location>
</feature>
<organism evidence="9 10">
    <name type="scientific">Aquisphaera giovannonii</name>
    <dbReference type="NCBI Taxonomy" id="406548"/>
    <lineage>
        <taxon>Bacteria</taxon>
        <taxon>Pseudomonadati</taxon>
        <taxon>Planctomycetota</taxon>
        <taxon>Planctomycetia</taxon>
        <taxon>Isosphaerales</taxon>
        <taxon>Isosphaeraceae</taxon>
        <taxon>Aquisphaera</taxon>
    </lineage>
</organism>
<keyword evidence="9" id="KW-0418">Kinase</keyword>
<reference evidence="9 10" key="1">
    <citation type="submission" date="2019-08" db="EMBL/GenBank/DDBJ databases">
        <title>Deep-cultivation of Planctomycetes and their phenomic and genomic characterization uncovers novel biology.</title>
        <authorList>
            <person name="Wiegand S."/>
            <person name="Jogler M."/>
            <person name="Boedeker C."/>
            <person name="Pinto D."/>
            <person name="Vollmers J."/>
            <person name="Rivas-Marin E."/>
            <person name="Kohn T."/>
            <person name="Peeters S.H."/>
            <person name="Heuer A."/>
            <person name="Rast P."/>
            <person name="Oberbeckmann S."/>
            <person name="Bunk B."/>
            <person name="Jeske O."/>
            <person name="Meyerdierks A."/>
            <person name="Storesund J.E."/>
            <person name="Kallscheuer N."/>
            <person name="Luecker S."/>
            <person name="Lage O.M."/>
            <person name="Pohl T."/>
            <person name="Merkel B.J."/>
            <person name="Hornburger P."/>
            <person name="Mueller R.-W."/>
            <person name="Bruemmer F."/>
            <person name="Labrenz M."/>
            <person name="Spormann A.M."/>
            <person name="Op den Camp H."/>
            <person name="Overmann J."/>
            <person name="Amann R."/>
            <person name="Jetten M.S.M."/>
            <person name="Mascher T."/>
            <person name="Medema M.H."/>
            <person name="Devos D.P."/>
            <person name="Kaster A.-K."/>
            <person name="Ovreas L."/>
            <person name="Rohde M."/>
            <person name="Galperin M.Y."/>
            <person name="Jogler C."/>
        </authorList>
    </citation>
    <scope>NUCLEOTIDE SEQUENCE [LARGE SCALE GENOMIC DNA]</scope>
    <source>
        <strain evidence="9 10">OJF2</strain>
    </source>
</reference>
<evidence type="ECO:0000313" key="9">
    <source>
        <dbReference type="EMBL" id="QEH38759.1"/>
    </source>
</evidence>
<dbReference type="GO" id="GO:0004674">
    <property type="term" value="F:protein serine/threonine kinase activity"/>
    <property type="evidence" value="ECO:0007669"/>
    <property type="project" value="UniProtKB-EC"/>
</dbReference>
<protein>
    <submittedName>
        <fullName evidence="9">Serine/threonine-protein kinase PrkC</fullName>
        <ecNumber evidence="9">2.7.11.1</ecNumber>
    </submittedName>
</protein>
<evidence type="ECO:0000256" key="7">
    <source>
        <dbReference type="SAM" id="MobiDB-lite"/>
    </source>
</evidence>
<keyword evidence="4 6" id="KW-0067">ATP-binding</keyword>
<dbReference type="CDD" id="cd00200">
    <property type="entry name" value="WD40"/>
    <property type="match status" value="2"/>
</dbReference>
<gene>
    <name evidence="9" type="primary">prkC_61</name>
    <name evidence="9" type="ORF">OJF2_73650</name>
</gene>
<dbReference type="PROSITE" id="PS00108">
    <property type="entry name" value="PROTEIN_KINASE_ST"/>
    <property type="match status" value="1"/>
</dbReference>
<keyword evidence="3 6" id="KW-0547">Nucleotide-binding</keyword>
<dbReference type="InterPro" id="IPR019775">
    <property type="entry name" value="WD40_repeat_CS"/>
</dbReference>
<feature type="repeat" description="WD" evidence="5">
    <location>
        <begin position="747"/>
        <end position="788"/>
    </location>
</feature>
<name>A0A5B9WET3_9BACT</name>
<dbReference type="InterPro" id="IPR000719">
    <property type="entry name" value="Prot_kinase_dom"/>
</dbReference>
<dbReference type="RefSeq" id="WP_246196309.1">
    <property type="nucleotide sequence ID" value="NZ_CP042997.1"/>
</dbReference>
<feature type="repeat" description="WD" evidence="5">
    <location>
        <begin position="669"/>
        <end position="703"/>
    </location>
</feature>
<dbReference type="PANTHER" id="PTHR19848">
    <property type="entry name" value="WD40 REPEAT PROTEIN"/>
    <property type="match status" value="1"/>
</dbReference>
<dbReference type="Gene3D" id="3.30.200.20">
    <property type="entry name" value="Phosphorylase Kinase, domain 1"/>
    <property type="match status" value="1"/>
</dbReference>
<dbReference type="SUPFAM" id="SSF56112">
    <property type="entry name" value="Protein kinase-like (PK-like)"/>
    <property type="match status" value="1"/>
</dbReference>
<keyword evidence="2" id="KW-0677">Repeat</keyword>
<evidence type="ECO:0000256" key="2">
    <source>
        <dbReference type="ARBA" id="ARBA00022737"/>
    </source>
</evidence>
<dbReference type="SMART" id="SM00320">
    <property type="entry name" value="WD40"/>
    <property type="match status" value="12"/>
</dbReference>
<evidence type="ECO:0000256" key="3">
    <source>
        <dbReference type="ARBA" id="ARBA00022741"/>
    </source>
</evidence>
<dbReference type="InterPro" id="IPR015943">
    <property type="entry name" value="WD40/YVTN_repeat-like_dom_sf"/>
</dbReference>
<keyword evidence="10" id="KW-1185">Reference proteome</keyword>
<dbReference type="KEGG" id="agv:OJF2_73650"/>
<evidence type="ECO:0000259" key="8">
    <source>
        <dbReference type="PROSITE" id="PS50011"/>
    </source>
</evidence>
<dbReference type="Gene3D" id="1.10.510.10">
    <property type="entry name" value="Transferase(Phosphotransferase) domain 1"/>
    <property type="match status" value="1"/>
</dbReference>
<dbReference type="Pfam" id="PF00069">
    <property type="entry name" value="Pkinase"/>
    <property type="match status" value="2"/>
</dbReference>
<feature type="repeat" description="WD" evidence="5">
    <location>
        <begin position="537"/>
        <end position="578"/>
    </location>
</feature>
<dbReference type="InterPro" id="IPR036322">
    <property type="entry name" value="WD40_repeat_dom_sf"/>
</dbReference>
<dbReference type="AlphaFoldDB" id="A0A5B9WET3"/>
<dbReference type="InterPro" id="IPR020472">
    <property type="entry name" value="WD40_PAC1"/>
</dbReference>
<dbReference type="PROSITE" id="PS00107">
    <property type="entry name" value="PROTEIN_KINASE_ATP"/>
    <property type="match status" value="1"/>
</dbReference>
<accession>A0A5B9WET3</accession>
<dbReference type="SUPFAM" id="SSF50998">
    <property type="entry name" value="Quinoprotein alcohol dehydrogenase-like"/>
    <property type="match status" value="1"/>
</dbReference>
<proteinExistence type="predicted"/>
<feature type="repeat" description="WD" evidence="5">
    <location>
        <begin position="789"/>
        <end position="821"/>
    </location>
</feature>
<sequence length="1164" mass="121730">MSAEVDDGSSSFDPVELLIDEFLGRHRRGERPSLDALIAANPEHAGRLRSLVPAMLEMEGLGGEADGGGPAGPPDALAAMPARLGDYALVRPIGSGGMGVVYEAVQQSLGRQVALKMFPAPGPGEASRLERFRREAHAAARLQHANIVPVYEIGEHEGRHFYTMQLIEGRGLDLVIRELDRLRRASPGEPLAGRPLGDDLSAGLAEGLGRGGPSPGASEAGAGAGGARYLRRAAGLCVQVAEALEYAHRAGVLHRDIKPSNLLLDARGHVWVTDFGLAKTGDEGGEGLTRTGDLVGTLRYMAPERFRGWSDPRSDVFALGATLYELVALRPAFDEPDRARLVARILHGGPMPLHQLDRRFPRDLETIILKALANDPAERYPTAGGLAEDLRRFVAGRPILARRSGAVERTWRWARRHPWGAAAAVAVAAALAAVAGISVAYARERDRAAGAVQALASDLAREREGLRGSLAGARRALAMRDFDRGLAAFEKDQAGPGLFWMREAWHSAEAAGDPAWQHAALANLTAWRARLPRLLGLLSHDGPANAAAFSPDGTRVLTGGQDAAARLWDAASARPLGPAAIQPSQVSSLAFSPDGRLVLLGRGDGVASLHDAATLRPIGVELRHAAEVQSVAFSPDGTRILTGSKDRTARLWDAGGRPIAGPLTADLAVTCVAFQPGGHLLAIGGRDGLARVYDARDARQVGRVAADGPEVHALAFSPDGSTLLVGGWGGGLRAWDVAARRPRGEVPRPHRGHVRALAFRPDGRAYATGSEDKTARLWDAATHEPVGPPLPHQGPVVAVAFCPDGRSLLTASSDHAVRIWEARFDASPGPSLEVHGAGQAVAFAPDGASFLAAATGVAGRRDAATGRVAGWSTCPNGQAKGLACRPDGKVLVVAGSPALLLDAATGRPLGRPLDHPGGASVVAFSPDGRLVATGGEDRTSRLWDAATGEPAGPPAEHPGSVDALAFRPDGKALGIGLASGTAFAWDLATRSPAGRILPHPGAVSAIAFRPDGEALVTGCEDGHARLWDPSTGDLLIPPLAHAAWVFAVAFSPDGRTILSGSRDHTARLWDAATGQPIGPPLPHGADVWSACFSPDGSSILTGDVRQTARIFRAPSVPPADASRSDDLLTALTGLTFDPARGTLLPVDNATWRAARERAQGVTTE</sequence>
<evidence type="ECO:0000256" key="5">
    <source>
        <dbReference type="PROSITE-ProRule" id="PRU00221"/>
    </source>
</evidence>
<dbReference type="Gene3D" id="2.130.10.10">
    <property type="entry name" value="YVTN repeat-like/Quinoprotein amine dehydrogenase"/>
    <property type="match status" value="4"/>
</dbReference>
<evidence type="ECO:0000256" key="6">
    <source>
        <dbReference type="PROSITE-ProRule" id="PRU10141"/>
    </source>
</evidence>
<keyword evidence="1 5" id="KW-0853">WD repeat</keyword>
<dbReference type="EC" id="2.7.11.1" evidence="9"/>
<evidence type="ECO:0000313" key="10">
    <source>
        <dbReference type="Proteomes" id="UP000324233"/>
    </source>
</evidence>
<dbReference type="Pfam" id="PF00400">
    <property type="entry name" value="WD40"/>
    <property type="match status" value="11"/>
</dbReference>
<dbReference type="InterPro" id="IPR011047">
    <property type="entry name" value="Quinoprotein_ADH-like_sf"/>
</dbReference>
<feature type="repeat" description="WD" evidence="5">
    <location>
        <begin position="704"/>
        <end position="737"/>
    </location>
</feature>
<dbReference type="SUPFAM" id="SSF50978">
    <property type="entry name" value="WD40 repeat-like"/>
    <property type="match status" value="1"/>
</dbReference>
<feature type="repeat" description="WD" evidence="5">
    <location>
        <begin position="621"/>
        <end position="653"/>
    </location>
</feature>
<feature type="binding site" evidence="6">
    <location>
        <position position="116"/>
    </location>
    <ligand>
        <name>ATP</name>
        <dbReference type="ChEBI" id="CHEBI:30616"/>
    </ligand>
</feature>
<dbReference type="InterPro" id="IPR008271">
    <property type="entry name" value="Ser/Thr_kinase_AS"/>
</dbReference>
<dbReference type="Proteomes" id="UP000324233">
    <property type="component" value="Chromosome"/>
</dbReference>
<dbReference type="InterPro" id="IPR001680">
    <property type="entry name" value="WD40_rpt"/>
</dbReference>
<feature type="region of interest" description="Disordered" evidence="7">
    <location>
        <begin position="187"/>
        <end position="223"/>
    </location>
</feature>
<dbReference type="PANTHER" id="PTHR19848:SF8">
    <property type="entry name" value="F-BOX AND WD REPEAT DOMAIN CONTAINING 7"/>
    <property type="match status" value="1"/>
</dbReference>
<dbReference type="PRINTS" id="PR00320">
    <property type="entry name" value="GPROTEINBRPT"/>
</dbReference>
<evidence type="ECO:0000256" key="1">
    <source>
        <dbReference type="ARBA" id="ARBA00022574"/>
    </source>
</evidence>
<dbReference type="GO" id="GO:0005524">
    <property type="term" value="F:ATP binding"/>
    <property type="evidence" value="ECO:0007669"/>
    <property type="project" value="UniProtKB-UniRule"/>
</dbReference>
<feature type="repeat" description="WD" evidence="5">
    <location>
        <begin position="996"/>
        <end position="1037"/>
    </location>
</feature>
<dbReference type="EMBL" id="CP042997">
    <property type="protein sequence ID" value="QEH38759.1"/>
    <property type="molecule type" value="Genomic_DNA"/>
</dbReference>
<dbReference type="SMART" id="SM00220">
    <property type="entry name" value="S_TKc"/>
    <property type="match status" value="1"/>
</dbReference>
<dbReference type="InterPro" id="IPR011009">
    <property type="entry name" value="Kinase-like_dom_sf"/>
</dbReference>
<keyword evidence="9" id="KW-0808">Transferase</keyword>
<dbReference type="PROSITE" id="PS50082">
    <property type="entry name" value="WD_REPEATS_2"/>
    <property type="match status" value="9"/>
</dbReference>